<evidence type="ECO:0000259" key="15">
    <source>
        <dbReference type="Pfam" id="PF14541"/>
    </source>
</evidence>
<evidence type="ECO:0000256" key="8">
    <source>
        <dbReference type="ARBA" id="ARBA00022801"/>
    </source>
</evidence>
<keyword evidence="9" id="KW-0472">Membrane</keyword>
<evidence type="ECO:0000256" key="10">
    <source>
        <dbReference type="ARBA" id="ARBA00023180"/>
    </source>
</evidence>
<dbReference type="FunFam" id="2.40.70.10:FF:000012">
    <property type="entry name" value="Aspartyl protease family protein 1"/>
    <property type="match status" value="1"/>
</dbReference>
<keyword evidence="10" id="KW-0325">Glycoprotein</keyword>
<feature type="active site" evidence="12">
    <location>
        <position position="324"/>
    </location>
</feature>
<keyword evidence="6 14" id="KW-0732">Signal</keyword>
<dbReference type="SUPFAM" id="SSF50630">
    <property type="entry name" value="Acid proteases"/>
    <property type="match status" value="1"/>
</dbReference>
<dbReference type="GO" id="GO:0006508">
    <property type="term" value="P:proteolysis"/>
    <property type="evidence" value="ECO:0007669"/>
    <property type="project" value="UniProtKB-KW"/>
</dbReference>
<organism evidence="17 18">
    <name type="scientific">Vicia faba</name>
    <name type="common">Broad bean</name>
    <name type="synonym">Faba vulgaris</name>
    <dbReference type="NCBI Taxonomy" id="3906"/>
    <lineage>
        <taxon>Eukaryota</taxon>
        <taxon>Viridiplantae</taxon>
        <taxon>Streptophyta</taxon>
        <taxon>Embryophyta</taxon>
        <taxon>Tracheophyta</taxon>
        <taxon>Spermatophyta</taxon>
        <taxon>Magnoliopsida</taxon>
        <taxon>eudicotyledons</taxon>
        <taxon>Gunneridae</taxon>
        <taxon>Pentapetalae</taxon>
        <taxon>rosids</taxon>
        <taxon>fabids</taxon>
        <taxon>Fabales</taxon>
        <taxon>Fabaceae</taxon>
        <taxon>Papilionoideae</taxon>
        <taxon>50 kb inversion clade</taxon>
        <taxon>NPAAA clade</taxon>
        <taxon>Hologalegina</taxon>
        <taxon>IRL clade</taxon>
        <taxon>Fabeae</taxon>
        <taxon>Vicia</taxon>
    </lineage>
</organism>
<evidence type="ECO:0000256" key="2">
    <source>
        <dbReference type="ARBA" id="ARBA00007447"/>
    </source>
</evidence>
<evidence type="ECO:0008006" key="19">
    <source>
        <dbReference type="Google" id="ProtNLM"/>
    </source>
</evidence>
<evidence type="ECO:0000256" key="5">
    <source>
        <dbReference type="ARBA" id="ARBA00022670"/>
    </source>
</evidence>
<dbReference type="GO" id="GO:0004190">
    <property type="term" value="F:aspartic-type endopeptidase activity"/>
    <property type="evidence" value="ECO:0007669"/>
    <property type="project" value="UniProtKB-KW"/>
</dbReference>
<feature type="domain" description="Xylanase inhibitor N-terminal" evidence="16">
    <location>
        <begin position="100"/>
        <end position="280"/>
    </location>
</feature>
<dbReference type="Proteomes" id="UP001157006">
    <property type="component" value="Chromosome 1L"/>
</dbReference>
<evidence type="ECO:0000256" key="3">
    <source>
        <dbReference type="ARBA" id="ARBA00022475"/>
    </source>
</evidence>
<dbReference type="GO" id="GO:0005886">
    <property type="term" value="C:plasma membrane"/>
    <property type="evidence" value="ECO:0007669"/>
    <property type="project" value="UniProtKB-SubCell"/>
</dbReference>
<evidence type="ECO:0000256" key="6">
    <source>
        <dbReference type="ARBA" id="ARBA00022729"/>
    </source>
</evidence>
<accession>A0AAV0YUK0</accession>
<dbReference type="CDD" id="cd05476">
    <property type="entry name" value="pepsin_A_like_plant"/>
    <property type="match status" value="1"/>
</dbReference>
<dbReference type="PROSITE" id="PS00141">
    <property type="entry name" value="ASP_PROTEASE"/>
    <property type="match status" value="1"/>
</dbReference>
<keyword evidence="3" id="KW-1003">Cell membrane</keyword>
<dbReference type="InterPro" id="IPR001969">
    <property type="entry name" value="Aspartic_peptidase_AS"/>
</dbReference>
<dbReference type="InterPro" id="IPR001461">
    <property type="entry name" value="Aspartic_peptidase_A1"/>
</dbReference>
<keyword evidence="4" id="KW-0336">GPI-anchor</keyword>
<keyword evidence="8 13" id="KW-0378">Hydrolase</keyword>
<evidence type="ECO:0000256" key="13">
    <source>
        <dbReference type="RuleBase" id="RU000454"/>
    </source>
</evidence>
<comment type="similarity">
    <text evidence="2 13">Belongs to the peptidase A1 family.</text>
</comment>
<dbReference type="Pfam" id="PF14543">
    <property type="entry name" value="TAXi_N"/>
    <property type="match status" value="1"/>
</dbReference>
<evidence type="ECO:0000256" key="12">
    <source>
        <dbReference type="PIRSR" id="PIRSR601461-1"/>
    </source>
</evidence>
<reference evidence="17 18" key="1">
    <citation type="submission" date="2023-01" db="EMBL/GenBank/DDBJ databases">
        <authorList>
            <person name="Kreplak J."/>
        </authorList>
    </citation>
    <scope>NUCLEOTIDE SEQUENCE [LARGE SCALE GENOMIC DNA]</scope>
</reference>
<keyword evidence="18" id="KW-1185">Reference proteome</keyword>
<dbReference type="PANTHER" id="PTHR13683">
    <property type="entry name" value="ASPARTYL PROTEASES"/>
    <property type="match status" value="1"/>
</dbReference>
<feature type="domain" description="Xylanase inhibitor C-terminal" evidence="15">
    <location>
        <begin position="301"/>
        <end position="446"/>
    </location>
</feature>
<dbReference type="AlphaFoldDB" id="A0AAV0YUK0"/>
<dbReference type="InterPro" id="IPR021109">
    <property type="entry name" value="Peptidase_aspartic_dom_sf"/>
</dbReference>
<evidence type="ECO:0000259" key="16">
    <source>
        <dbReference type="Pfam" id="PF14543"/>
    </source>
</evidence>
<keyword evidence="11" id="KW-0449">Lipoprotein</keyword>
<evidence type="ECO:0000256" key="9">
    <source>
        <dbReference type="ARBA" id="ARBA00023136"/>
    </source>
</evidence>
<protein>
    <recommendedName>
        <fullName evidence="19">Peptidase A1 domain-containing protein</fullName>
    </recommendedName>
</protein>
<dbReference type="EMBL" id="OX451736">
    <property type="protein sequence ID" value="CAI8588543.1"/>
    <property type="molecule type" value="Genomic_DNA"/>
</dbReference>
<evidence type="ECO:0000313" key="17">
    <source>
        <dbReference type="EMBL" id="CAI8588543.1"/>
    </source>
</evidence>
<keyword evidence="5 13" id="KW-0645">Protease</keyword>
<dbReference type="GO" id="GO:0098552">
    <property type="term" value="C:side of membrane"/>
    <property type="evidence" value="ECO:0007669"/>
    <property type="project" value="UniProtKB-KW"/>
</dbReference>
<sequence length="513" mass="56147">MALVLLALLLSLISQSLRCYGLSSFGFDIHHRYSEPVKGIFGIDNLPDKGTREYYVAMAHRDRVFHARRLADGGAIDQKLLTFYPDNSTYQISSFGYLHFANVSVGTPASWFLVALDTGSDLFWLPCNCTKCVHGGLQKSSQKIEFNIYDNKRSSTSKNVACNSSLCEQPALCSSSGGTCPYQVQYLSENTSTSGFLVEDVLHLITDHGDQTKQANPLVTFGCGQVQTGAFLTGAAPNGLFGLGMSDVSVPSVLAKQGLTSNSFSMCFGDDGYGRITFGDNNNSPDQGKTPFNIRPLHSTYNITVTQIIVGGNVADLELNAIFDTGTSFTYLNNLAYKQITQTFDSNIKLQRHSASVTDDLPFEYCYNISPNQTTVQVPTINLTMKGGDNYFVMNPIMMVSYGVQDNNNVICLAVLKSNNLNIIGQNFMTGYRIVFDRENMTLGWRESNCYDEVSSLPVNRSYAPAVSPATAVNPEKTSNQSNGPEIIPSSHSLKIKPAFAFTVSIFLVLAIF</sequence>
<dbReference type="PANTHER" id="PTHR13683:SF783">
    <property type="entry name" value="EUKARYOTIC ASPARTYL PROTEASE FAMILY PROTEIN"/>
    <property type="match status" value="1"/>
</dbReference>
<dbReference type="InterPro" id="IPR032861">
    <property type="entry name" value="TAXi_N"/>
</dbReference>
<evidence type="ECO:0000256" key="14">
    <source>
        <dbReference type="SAM" id="SignalP"/>
    </source>
</evidence>
<dbReference type="InterPro" id="IPR034161">
    <property type="entry name" value="Pepsin-like_plant"/>
</dbReference>
<evidence type="ECO:0000256" key="7">
    <source>
        <dbReference type="ARBA" id="ARBA00022750"/>
    </source>
</evidence>
<name>A0AAV0YUK0_VICFA</name>
<feature type="chain" id="PRO_5043897643" description="Peptidase A1 domain-containing protein" evidence="14">
    <location>
        <begin position="20"/>
        <end position="513"/>
    </location>
</feature>
<feature type="active site" evidence="12">
    <location>
        <position position="117"/>
    </location>
</feature>
<gene>
    <name evidence="17" type="ORF">VFH_I352480</name>
</gene>
<comment type="subcellular location">
    <subcellularLocation>
        <location evidence="1">Cell membrane</location>
        <topology evidence="1">Lipid-anchor</topology>
        <topology evidence="1">GPI-anchor</topology>
    </subcellularLocation>
</comment>
<dbReference type="PRINTS" id="PR00792">
    <property type="entry name" value="PEPSIN"/>
</dbReference>
<keyword evidence="7 13" id="KW-0064">Aspartyl protease</keyword>
<evidence type="ECO:0000256" key="1">
    <source>
        <dbReference type="ARBA" id="ARBA00004609"/>
    </source>
</evidence>
<proteinExistence type="inferred from homology"/>
<dbReference type="FunFam" id="2.40.70.10:FF:000014">
    <property type="entry name" value="Aspartyl protease family protein 1"/>
    <property type="match status" value="1"/>
</dbReference>
<dbReference type="Gene3D" id="2.40.70.10">
    <property type="entry name" value="Acid Proteases"/>
    <property type="match status" value="2"/>
</dbReference>
<dbReference type="InterPro" id="IPR032799">
    <property type="entry name" value="TAXi_C"/>
</dbReference>
<evidence type="ECO:0000313" key="18">
    <source>
        <dbReference type="Proteomes" id="UP001157006"/>
    </source>
</evidence>
<feature type="signal peptide" evidence="14">
    <location>
        <begin position="1"/>
        <end position="19"/>
    </location>
</feature>
<evidence type="ECO:0000256" key="11">
    <source>
        <dbReference type="ARBA" id="ARBA00023288"/>
    </source>
</evidence>
<evidence type="ECO:0000256" key="4">
    <source>
        <dbReference type="ARBA" id="ARBA00022622"/>
    </source>
</evidence>
<dbReference type="Pfam" id="PF14541">
    <property type="entry name" value="TAXi_C"/>
    <property type="match status" value="1"/>
</dbReference>